<organism evidence="1 2">
    <name type="scientific">Candidatus Minimicrobia naudis</name>
    <dbReference type="NCBI Taxonomy" id="2841263"/>
    <lineage>
        <taxon>Bacteria</taxon>
        <taxon>Candidatus Saccharimonadota</taxon>
        <taxon>Candidatus Saccharimonadota incertae sedis</taxon>
        <taxon>Candidatus Minimicrobia</taxon>
    </lineage>
</organism>
<evidence type="ECO:0000313" key="1">
    <source>
        <dbReference type="EMBL" id="QWQ31892.1"/>
    </source>
</evidence>
<protein>
    <submittedName>
        <fullName evidence="1">Uncharacterized protein</fullName>
    </submittedName>
</protein>
<evidence type="ECO:0000313" key="2">
    <source>
        <dbReference type="Proteomes" id="UP000679129"/>
    </source>
</evidence>
<dbReference type="EMBL" id="CP076460">
    <property type="protein sequence ID" value="QWQ31892.1"/>
    <property type="molecule type" value="Genomic_DNA"/>
</dbReference>
<keyword evidence="2" id="KW-1185">Reference proteome</keyword>
<dbReference type="AlphaFoldDB" id="A0A8F1MBQ8"/>
<proteinExistence type="predicted"/>
<gene>
    <name evidence="1" type="ORF">KOY48_03090</name>
</gene>
<accession>A0A8F1MBQ8</accession>
<name>A0A8F1MBQ8_9BACT</name>
<dbReference type="KEGG" id="mnd:KOY48_03090"/>
<reference evidence="1" key="1">
    <citation type="submission" date="2021-06" db="EMBL/GenBank/DDBJ databases">
        <title>An adapted protocol for Saccharibacteria cultivation: two new species join this phylum of Candidate Phyla Radiations.</title>
        <authorList>
            <person name="Ibrahim A."/>
            <person name="Maatouk M."/>
            <person name="Zgheib R."/>
            <person name="Haddad G."/>
            <person name="Bou Khalil J."/>
            <person name="Raoult D."/>
            <person name="Bittar F."/>
        </authorList>
    </citation>
    <scope>NUCLEOTIDE SEQUENCE</scope>
    <source>
        <strain evidence="1">IHU1</strain>
    </source>
</reference>
<dbReference type="Proteomes" id="UP000679129">
    <property type="component" value="Chromosome"/>
</dbReference>
<sequence>MHSGRNNAFSGRYEYDSSASDLDFFLAVWRGLRTNWLIVGIQFLLD</sequence>